<dbReference type="AlphaFoldDB" id="A0AAV5FL65"/>
<evidence type="ECO:0000256" key="1">
    <source>
        <dbReference type="ARBA" id="ARBA00004721"/>
    </source>
</evidence>
<proteinExistence type="inferred from homology"/>
<keyword evidence="3" id="KW-0378">Hydrolase</keyword>
<protein>
    <recommendedName>
        <fullName evidence="2">soluble epoxide hydrolase</fullName>
        <ecNumber evidence="2">3.3.2.10</ecNumber>
    </recommendedName>
</protein>
<dbReference type="InterPro" id="IPR000073">
    <property type="entry name" value="AB_hydrolase_1"/>
</dbReference>
<keyword evidence="10" id="KW-1185">Reference proteome</keyword>
<reference evidence="9" key="2">
    <citation type="submission" date="2021-12" db="EMBL/GenBank/DDBJ databases">
        <title>Resequencing data analysis of finger millet.</title>
        <authorList>
            <person name="Hatakeyama M."/>
            <person name="Aluri S."/>
            <person name="Balachadran M.T."/>
            <person name="Sivarajan S.R."/>
            <person name="Poveda L."/>
            <person name="Shimizu-Inatsugi R."/>
            <person name="Schlapbach R."/>
            <person name="Sreeman S.M."/>
            <person name="Shimizu K.K."/>
        </authorList>
    </citation>
    <scope>NUCLEOTIDE SEQUENCE</scope>
</reference>
<comment type="similarity">
    <text evidence="4">Belongs to the AB hydrolase superfamily. Epoxide hydrolase family.</text>
</comment>
<evidence type="ECO:0000256" key="6">
    <source>
        <dbReference type="ARBA" id="ARBA00058358"/>
    </source>
</evidence>
<dbReference type="EC" id="3.3.2.10" evidence="2"/>
<dbReference type="Proteomes" id="UP001054889">
    <property type="component" value="Unassembled WGS sequence"/>
</dbReference>
<comment type="pathway">
    <text evidence="1">Secondary metabolite biosynthesis; terpenoid biosynthesis.</text>
</comment>
<comment type="caution">
    <text evidence="9">The sequence shown here is derived from an EMBL/GenBank/DDBJ whole genome shotgun (WGS) entry which is preliminary data.</text>
</comment>
<evidence type="ECO:0000313" key="10">
    <source>
        <dbReference type="Proteomes" id="UP001054889"/>
    </source>
</evidence>
<comment type="function">
    <text evidence="6">Epoxide hydrolase involved in the biosynthesis of cucurbitacin and mogroside tetracyclic triterpene natural products (e.g. siamenoside I and mogrosides IV, V and VI). Cucurbitacins have cytotoxic properties and exhibit deterrent taste as a defense barrier against herbivores. Mogrosides are nonsugar highly oxygenated compounds used as high-intensity zero-calorie sweeteners; they also possess pharmacological properties such as regulating immunity, lowering blood sugar and lipid levels, protecting the liver, and acting as antioxidants and antitumor agents. Catalyzes the hydrolysis of aromatic epoxide-containing substrates, such as the conversion of 24,25-epoxycucurbitadienol to 24,25-dihydroxycucurbitadienol.</text>
</comment>
<gene>
    <name evidence="9" type="primary">gb24422</name>
    <name evidence="9" type="ORF">PR202_gb24422</name>
</gene>
<feature type="domain" description="AB hydrolase-1" evidence="8">
    <location>
        <begin position="83"/>
        <end position="352"/>
    </location>
</feature>
<dbReference type="PRINTS" id="PR00412">
    <property type="entry name" value="EPOXHYDRLASE"/>
</dbReference>
<evidence type="ECO:0000256" key="4">
    <source>
        <dbReference type="ARBA" id="ARBA00038334"/>
    </source>
</evidence>
<comment type="catalytic activity">
    <reaction evidence="7">
        <text>(24S)-24,25-epoxycucurbitadienol + H2O = (24R)-24,25-dihydroxycucurbitadienol</text>
        <dbReference type="Rhea" id="RHEA:81855"/>
        <dbReference type="ChEBI" id="CHEBI:15377"/>
        <dbReference type="ChEBI" id="CHEBI:229949"/>
        <dbReference type="ChEBI" id="CHEBI:229950"/>
    </reaction>
    <physiologicalReaction direction="left-to-right" evidence="7">
        <dbReference type="Rhea" id="RHEA:81856"/>
    </physiologicalReaction>
</comment>
<name>A0AAV5FL65_ELECO</name>
<evidence type="ECO:0000259" key="8">
    <source>
        <dbReference type="Pfam" id="PF00561"/>
    </source>
</evidence>
<accession>A0AAV5FL65</accession>
<reference evidence="9" key="1">
    <citation type="journal article" date="2018" name="DNA Res.">
        <title>Multiple hybrid de novo genome assembly of finger millet, an orphan allotetraploid crop.</title>
        <authorList>
            <person name="Hatakeyama M."/>
            <person name="Aluri S."/>
            <person name="Balachadran M.T."/>
            <person name="Sivarajan S.R."/>
            <person name="Patrignani A."/>
            <person name="Gruter S."/>
            <person name="Poveda L."/>
            <person name="Shimizu-Inatsugi R."/>
            <person name="Baeten J."/>
            <person name="Francoijs K.J."/>
            <person name="Nataraja K.N."/>
            <person name="Reddy Y.A.N."/>
            <person name="Phadnis S."/>
            <person name="Ravikumar R.L."/>
            <person name="Schlapbach R."/>
            <person name="Sreeman S.M."/>
            <person name="Shimizu K.K."/>
        </authorList>
    </citation>
    <scope>NUCLEOTIDE SEQUENCE</scope>
</reference>
<dbReference type="InterPro" id="IPR029058">
    <property type="entry name" value="AB_hydrolase_fold"/>
</dbReference>
<evidence type="ECO:0000256" key="3">
    <source>
        <dbReference type="ARBA" id="ARBA00022801"/>
    </source>
</evidence>
<dbReference type="EMBL" id="BQKI01000088">
    <property type="protein sequence ID" value="GJN35628.1"/>
    <property type="molecule type" value="Genomic_DNA"/>
</dbReference>
<comment type="catalytic activity">
    <reaction evidence="5">
        <text>an epoxide + H2O = an ethanediol</text>
        <dbReference type="Rhea" id="RHEA:19037"/>
        <dbReference type="ChEBI" id="CHEBI:15377"/>
        <dbReference type="ChEBI" id="CHEBI:32955"/>
        <dbReference type="ChEBI" id="CHEBI:140594"/>
        <dbReference type="EC" id="3.3.2.10"/>
    </reaction>
    <physiologicalReaction direction="left-to-right" evidence="5">
        <dbReference type="Rhea" id="RHEA:19038"/>
    </physiologicalReaction>
</comment>
<evidence type="ECO:0000313" key="9">
    <source>
        <dbReference type="EMBL" id="GJN35628.1"/>
    </source>
</evidence>
<dbReference type="GO" id="GO:0004301">
    <property type="term" value="F:epoxide hydrolase activity"/>
    <property type="evidence" value="ECO:0007669"/>
    <property type="project" value="UniProtKB-EC"/>
</dbReference>
<dbReference type="FunFam" id="3.40.50.1820:FF:000161">
    <property type="entry name" value="Epoxide hydrolase"/>
    <property type="match status" value="1"/>
</dbReference>
<dbReference type="Pfam" id="PF00561">
    <property type="entry name" value="Abhydrolase_1"/>
    <property type="match status" value="1"/>
</dbReference>
<dbReference type="InterPro" id="IPR000639">
    <property type="entry name" value="Epox_hydrolase-like"/>
</dbReference>
<evidence type="ECO:0000256" key="5">
    <source>
        <dbReference type="ARBA" id="ARBA00051067"/>
    </source>
</evidence>
<dbReference type="SUPFAM" id="SSF53474">
    <property type="entry name" value="alpha/beta-Hydrolases"/>
    <property type="match status" value="1"/>
</dbReference>
<dbReference type="PANTHER" id="PTHR43329">
    <property type="entry name" value="EPOXIDE HYDROLASE"/>
    <property type="match status" value="1"/>
</dbReference>
<organism evidence="9 10">
    <name type="scientific">Eleusine coracana subsp. coracana</name>
    <dbReference type="NCBI Taxonomy" id="191504"/>
    <lineage>
        <taxon>Eukaryota</taxon>
        <taxon>Viridiplantae</taxon>
        <taxon>Streptophyta</taxon>
        <taxon>Embryophyta</taxon>
        <taxon>Tracheophyta</taxon>
        <taxon>Spermatophyta</taxon>
        <taxon>Magnoliopsida</taxon>
        <taxon>Liliopsida</taxon>
        <taxon>Poales</taxon>
        <taxon>Poaceae</taxon>
        <taxon>PACMAD clade</taxon>
        <taxon>Chloridoideae</taxon>
        <taxon>Cynodonteae</taxon>
        <taxon>Eleusininae</taxon>
        <taxon>Eleusine</taxon>
    </lineage>
</organism>
<sequence length="377" mass="41251">MEEVRHWNAAVNGISVHVAEQGSVDGPAVFLIHLESPGLSRVKQAKQSRASMATGGAGEVRHWNADVNGVSLHVAEQGPADGPAVLLLHGFPELWLSWRHQMAALAVRGFRAIAPDLRGYGDSSAPADPAAYSIFHIVGDIVALLDHLPLPKVFVVGHDVGAQVAWHLCLFRPDRVRALVALGVPFFPRFPLSTTEVFAARGDGFYITQFQEPGRAEKAFARHDVATVLKKFYSIEFDDLTAPPGVEIIDFLEAPSSPLPWMTDEELGQYAVKFQKSGFTGPLNYYRMMDTNWRLTAPWNGAKITVPTKFIAGDKDMGVQSFGTGQYVESGAFKSIVPDLEVSIIDGHHYIQQEQADKVNCEIISYLDNVTSKEASA</sequence>
<evidence type="ECO:0000256" key="7">
    <source>
        <dbReference type="ARBA" id="ARBA00093212"/>
    </source>
</evidence>
<dbReference type="Gene3D" id="3.40.50.1820">
    <property type="entry name" value="alpha/beta hydrolase"/>
    <property type="match status" value="1"/>
</dbReference>
<evidence type="ECO:0000256" key="2">
    <source>
        <dbReference type="ARBA" id="ARBA00013006"/>
    </source>
</evidence>
<dbReference type="PRINTS" id="PR00111">
    <property type="entry name" value="ABHYDROLASE"/>
</dbReference>